<dbReference type="EMBL" id="CAJJDN010000286">
    <property type="protein sequence ID" value="CAD8130400.1"/>
    <property type="molecule type" value="Genomic_DNA"/>
</dbReference>
<gene>
    <name evidence="2" type="ORF">PSON_ATCC_30995.1.T2860006</name>
</gene>
<feature type="signal peptide" evidence="1">
    <location>
        <begin position="1"/>
        <end position="17"/>
    </location>
</feature>
<dbReference type="Proteomes" id="UP000692954">
    <property type="component" value="Unassembled WGS sequence"/>
</dbReference>
<evidence type="ECO:0008006" key="4">
    <source>
        <dbReference type="Google" id="ProtNLM"/>
    </source>
</evidence>
<accession>A0A8S1RSS5</accession>
<keyword evidence="3" id="KW-1185">Reference proteome</keyword>
<evidence type="ECO:0000313" key="2">
    <source>
        <dbReference type="EMBL" id="CAD8130400.1"/>
    </source>
</evidence>
<protein>
    <recommendedName>
        <fullName evidence="4">Transmembrane protein</fullName>
    </recommendedName>
</protein>
<proteinExistence type="predicted"/>
<organism evidence="2 3">
    <name type="scientific">Paramecium sonneborni</name>
    <dbReference type="NCBI Taxonomy" id="65129"/>
    <lineage>
        <taxon>Eukaryota</taxon>
        <taxon>Sar</taxon>
        <taxon>Alveolata</taxon>
        <taxon>Ciliophora</taxon>
        <taxon>Intramacronucleata</taxon>
        <taxon>Oligohymenophorea</taxon>
        <taxon>Peniculida</taxon>
        <taxon>Parameciidae</taxon>
        <taxon>Paramecium</taxon>
    </lineage>
</organism>
<comment type="caution">
    <text evidence="2">The sequence shown here is derived from an EMBL/GenBank/DDBJ whole genome shotgun (WGS) entry which is preliminary data.</text>
</comment>
<name>A0A8S1RSS5_9CILI</name>
<feature type="chain" id="PRO_5035832551" description="Transmembrane protein" evidence="1">
    <location>
        <begin position="18"/>
        <end position="183"/>
    </location>
</feature>
<evidence type="ECO:0000313" key="3">
    <source>
        <dbReference type="Proteomes" id="UP000692954"/>
    </source>
</evidence>
<dbReference type="AlphaFoldDB" id="A0A8S1RSS5"/>
<sequence length="183" mass="22279">MLLMISLKIWIISLIQKQEQNLNRRIKNCISQSQIRFSRRKQLMNLKLDRSQNGRNTFKVRSCIRTVIRNTNQMNKLLKQQTVIDQVLQDIDYHYNNLDDQIKIIGDKSQFQFIPFQQDVDAQVYQQLHIKSQRQFWQNLRDYRDDQKFRLMSIRNLNQQIAFLCDLEFRKTLIIKYLKGLRI</sequence>
<evidence type="ECO:0000256" key="1">
    <source>
        <dbReference type="SAM" id="SignalP"/>
    </source>
</evidence>
<keyword evidence="1" id="KW-0732">Signal</keyword>
<reference evidence="2" key="1">
    <citation type="submission" date="2021-01" db="EMBL/GenBank/DDBJ databases">
        <authorList>
            <consortium name="Genoscope - CEA"/>
            <person name="William W."/>
        </authorList>
    </citation>
    <scope>NUCLEOTIDE SEQUENCE</scope>
</reference>